<dbReference type="PANTHER" id="PTHR13891:SF1">
    <property type="entry name" value="CYTOCHROME C OXIDASE ASSEMBLY FACTOR 7"/>
    <property type="match status" value="1"/>
</dbReference>
<evidence type="ECO:0000256" key="2">
    <source>
        <dbReference type="ARBA" id="ARBA00022737"/>
    </source>
</evidence>
<keyword evidence="2" id="KW-0677">Repeat</keyword>
<proteinExistence type="inferred from homology"/>
<sequence length="219" mass="25406">MSTKDLNTADEFEAYLKELRITYSFECYKERNGEACHLLGDWYVQKKMYKEAIQHYKYACETYQFPRSCYKYGLSLLDGGNVGAETDAEKALHYTALACDKGEPEACWRNAQILQQEKMFPQALNQHMKYCDMNHYFSHHSCYNAGLILRTPQNISSVPQDFTKAFQYFTKGCNFGNFRACFEVASAYFYGRGVEKNEKLASEFRKKAKDIADSQTPKK</sequence>
<dbReference type="InterPro" id="IPR006597">
    <property type="entry name" value="Sel1-like"/>
</dbReference>
<protein>
    <recommendedName>
        <fullName evidence="5">Cytochrome c oxidase assembly factor 7 homolog</fullName>
    </recommendedName>
</protein>
<dbReference type="EMBL" id="JAPTSV010000008">
    <property type="protein sequence ID" value="KAJ1525217.1"/>
    <property type="molecule type" value="Genomic_DNA"/>
</dbReference>
<dbReference type="PANTHER" id="PTHR13891">
    <property type="entry name" value="CYTOCHROME C OXIDASE ASSEMBLY FACTOR 7"/>
    <property type="match status" value="1"/>
</dbReference>
<dbReference type="SUPFAM" id="SSF81901">
    <property type="entry name" value="HCP-like"/>
    <property type="match status" value="1"/>
</dbReference>
<organism evidence="3 4">
    <name type="scientific">Megalurothrips usitatus</name>
    <name type="common">bean blossom thrips</name>
    <dbReference type="NCBI Taxonomy" id="439358"/>
    <lineage>
        <taxon>Eukaryota</taxon>
        <taxon>Metazoa</taxon>
        <taxon>Ecdysozoa</taxon>
        <taxon>Arthropoda</taxon>
        <taxon>Hexapoda</taxon>
        <taxon>Insecta</taxon>
        <taxon>Pterygota</taxon>
        <taxon>Neoptera</taxon>
        <taxon>Paraneoptera</taxon>
        <taxon>Thysanoptera</taxon>
        <taxon>Terebrantia</taxon>
        <taxon>Thripoidea</taxon>
        <taxon>Thripidae</taxon>
        <taxon>Megalurothrips</taxon>
    </lineage>
</organism>
<dbReference type="Pfam" id="PF08238">
    <property type="entry name" value="Sel1"/>
    <property type="match status" value="4"/>
</dbReference>
<accession>A0AAV7XIB1</accession>
<evidence type="ECO:0000313" key="3">
    <source>
        <dbReference type="EMBL" id="KAJ1525217.1"/>
    </source>
</evidence>
<dbReference type="AlphaFoldDB" id="A0AAV7XIB1"/>
<comment type="similarity">
    <text evidence="1">Belongs to the hcp beta-lactamase family.</text>
</comment>
<dbReference type="InterPro" id="IPR040239">
    <property type="entry name" value="HcpB-like"/>
</dbReference>
<evidence type="ECO:0008006" key="5">
    <source>
        <dbReference type="Google" id="ProtNLM"/>
    </source>
</evidence>
<dbReference type="GO" id="GO:0005758">
    <property type="term" value="C:mitochondrial intermembrane space"/>
    <property type="evidence" value="ECO:0007669"/>
    <property type="project" value="TreeGrafter"/>
</dbReference>
<comment type="caution">
    <text evidence="3">The sequence shown here is derived from an EMBL/GenBank/DDBJ whole genome shotgun (WGS) entry which is preliminary data.</text>
</comment>
<reference evidence="3" key="1">
    <citation type="submission" date="2022-12" db="EMBL/GenBank/DDBJ databases">
        <title>Chromosome-level genome assembly of the bean flower thrips Megalurothrips usitatus.</title>
        <authorList>
            <person name="Ma L."/>
            <person name="Liu Q."/>
            <person name="Li H."/>
            <person name="Cai W."/>
        </authorList>
    </citation>
    <scope>NUCLEOTIDE SEQUENCE</scope>
    <source>
        <strain evidence="3">Cailab_2022a</strain>
    </source>
</reference>
<name>A0AAV7XIB1_9NEOP</name>
<dbReference type="SMART" id="SM00671">
    <property type="entry name" value="SEL1"/>
    <property type="match status" value="4"/>
</dbReference>
<evidence type="ECO:0000256" key="1">
    <source>
        <dbReference type="ARBA" id="ARBA00008486"/>
    </source>
</evidence>
<dbReference type="InterPro" id="IPR011990">
    <property type="entry name" value="TPR-like_helical_dom_sf"/>
</dbReference>
<gene>
    <name evidence="3" type="ORF">ONE63_010046</name>
</gene>
<dbReference type="Proteomes" id="UP001075354">
    <property type="component" value="Chromosome 8"/>
</dbReference>
<dbReference type="Gene3D" id="1.25.40.10">
    <property type="entry name" value="Tetratricopeptide repeat domain"/>
    <property type="match status" value="1"/>
</dbReference>
<evidence type="ECO:0000313" key="4">
    <source>
        <dbReference type="Proteomes" id="UP001075354"/>
    </source>
</evidence>
<keyword evidence="4" id="KW-1185">Reference proteome</keyword>